<organism evidence="1 2">
    <name type="scientific">Funneliformis geosporum</name>
    <dbReference type="NCBI Taxonomy" id="1117311"/>
    <lineage>
        <taxon>Eukaryota</taxon>
        <taxon>Fungi</taxon>
        <taxon>Fungi incertae sedis</taxon>
        <taxon>Mucoromycota</taxon>
        <taxon>Glomeromycotina</taxon>
        <taxon>Glomeromycetes</taxon>
        <taxon>Glomerales</taxon>
        <taxon>Glomeraceae</taxon>
        <taxon>Funneliformis</taxon>
    </lineage>
</organism>
<name>A0A9W4T7L0_9GLOM</name>
<dbReference type="OrthoDB" id="2437108at2759"/>
<comment type="caution">
    <text evidence="1">The sequence shown here is derived from an EMBL/GenBank/DDBJ whole genome shotgun (WGS) entry which is preliminary data.</text>
</comment>
<evidence type="ECO:0000313" key="1">
    <source>
        <dbReference type="EMBL" id="CAI2194999.1"/>
    </source>
</evidence>
<dbReference type="Proteomes" id="UP001153678">
    <property type="component" value="Unassembled WGS sequence"/>
</dbReference>
<dbReference type="EMBL" id="CAMKVN010011766">
    <property type="protein sequence ID" value="CAI2194999.1"/>
    <property type="molecule type" value="Genomic_DNA"/>
</dbReference>
<dbReference type="AlphaFoldDB" id="A0A9W4T7L0"/>
<keyword evidence="2" id="KW-1185">Reference proteome</keyword>
<gene>
    <name evidence="1" type="ORF">FWILDA_LOCUS16857</name>
</gene>
<protein>
    <submittedName>
        <fullName evidence="1">18954_t:CDS:1</fullName>
    </submittedName>
</protein>
<feature type="non-terminal residue" evidence="1">
    <location>
        <position position="1"/>
    </location>
</feature>
<proteinExistence type="predicted"/>
<evidence type="ECO:0000313" key="2">
    <source>
        <dbReference type="Proteomes" id="UP001153678"/>
    </source>
</evidence>
<sequence length="142" mass="16564">INKKGINNILSFYESDKSHFEQVLLQNIYKTKTQVVTRRHSQDINHYTYTQLENMKKQKDSQVSNHTQVSTVQQHTSLELQQESLSSKTDHLKKIRCITTDAEKAILVQLFEFEKELPEITISKVLSEIQTVSSNWTAKRVK</sequence>
<accession>A0A9W4T7L0</accession>
<reference evidence="1" key="1">
    <citation type="submission" date="2022-08" db="EMBL/GenBank/DDBJ databases">
        <authorList>
            <person name="Kallberg Y."/>
            <person name="Tangrot J."/>
            <person name="Rosling A."/>
        </authorList>
    </citation>
    <scope>NUCLEOTIDE SEQUENCE</scope>
    <source>
        <strain evidence="1">Wild A</strain>
    </source>
</reference>